<name>Q22982_CAEEL</name>
<protein>
    <submittedName>
        <fullName evidence="2">Serpentine Receptor, class T</fullName>
    </submittedName>
</protein>
<dbReference type="KEGG" id="cel:CELE_F47D2.4"/>
<dbReference type="Proteomes" id="UP000001940">
    <property type="component" value="Chromosome V"/>
</dbReference>
<organism evidence="2 3">
    <name type="scientific">Caenorhabditis elegans</name>
    <dbReference type="NCBI Taxonomy" id="6239"/>
    <lineage>
        <taxon>Eukaryota</taxon>
        <taxon>Metazoa</taxon>
        <taxon>Ecdysozoa</taxon>
        <taxon>Nematoda</taxon>
        <taxon>Chromadorea</taxon>
        <taxon>Rhabditida</taxon>
        <taxon>Rhabditina</taxon>
        <taxon>Rhabditomorpha</taxon>
        <taxon>Rhabditoidea</taxon>
        <taxon>Rhabditidae</taxon>
        <taxon>Peloderinae</taxon>
        <taxon>Caenorhabditis</taxon>
    </lineage>
</organism>
<dbReference type="RefSeq" id="NP_504176.1">
    <property type="nucleotide sequence ID" value="NM_071775.1"/>
</dbReference>
<dbReference type="CTD" id="185925"/>
<dbReference type="UCSC" id="F47D2.4">
    <property type="organism name" value="c. elegans"/>
</dbReference>
<keyword evidence="1" id="KW-0812">Transmembrane</keyword>
<accession>Q22982</accession>
<keyword evidence="3" id="KW-1185">Reference proteome</keyword>
<dbReference type="PIR" id="T25779">
    <property type="entry name" value="T25779"/>
</dbReference>
<dbReference type="OrthoDB" id="5873245at2759"/>
<dbReference type="InterPro" id="IPR019425">
    <property type="entry name" value="7TM_GPCR_serpentine_rcpt_Srt"/>
</dbReference>
<feature type="transmembrane region" description="Helical" evidence="1">
    <location>
        <begin position="240"/>
        <end position="262"/>
    </location>
</feature>
<dbReference type="PANTHER" id="PTHR23021:SF11">
    <property type="entry name" value="SERPENTINE RECEPTOR, CLASS T"/>
    <property type="match status" value="1"/>
</dbReference>
<keyword evidence="1" id="KW-0472">Membrane</keyword>
<dbReference type="Gene3D" id="1.20.1070.10">
    <property type="entry name" value="Rhodopsin 7-helix transmembrane proteins"/>
    <property type="match status" value="1"/>
</dbReference>
<dbReference type="GeneID" id="185925"/>
<dbReference type="Pfam" id="PF10321">
    <property type="entry name" value="7TM_GPCR_Srt"/>
    <property type="match status" value="1"/>
</dbReference>
<evidence type="ECO:0000313" key="4">
    <source>
        <dbReference type="WormBase" id="F47D2.4"/>
    </source>
</evidence>
<feature type="transmembrane region" description="Helical" evidence="1">
    <location>
        <begin position="198"/>
        <end position="219"/>
    </location>
</feature>
<sequence>MNNIFKYGSIENIPMYNCSARTPAQWSYESGESHPIIGSLQIVYGVIVNLLYLPISKIMLEKENYKLSSFKIMFHLAVTDVLVIFINSILTGILAIQGAVYCTYPNLIYITGSIAMCLWCSSCFTSLILVINRLLILWKPSVEMQMFEGNKTPALLCCSVIYGSYFLFTTPHVYNSKHLAWFYDPMIFPGRAKEYDNIYHGVNNFSIVAITCALYIPFYKIVRGNLKISGSNSRFHNAKLQIYLQSVLICVASQAAAIIYVVMNFVQVPPIVVVSGHLLWELVHGAPVFIYISFNDMIRKRFLEIFGCKNVVTPQFVVSPPVVVQHDYTFMI</sequence>
<dbReference type="SMR" id="Q22982"/>
<feature type="transmembrane region" description="Helical" evidence="1">
    <location>
        <begin position="76"/>
        <end position="101"/>
    </location>
</feature>
<gene>
    <name evidence="2 4" type="primary">srt-35</name>
    <name evidence="2" type="ORF">CELE_F47D2.4</name>
    <name evidence="4" type="ORF">F47D2.4</name>
</gene>
<dbReference type="InParanoid" id="Q22982"/>
<dbReference type="PhylomeDB" id="Q22982"/>
<dbReference type="AlphaFoldDB" id="Q22982"/>
<dbReference type="eggNOG" id="ENOG502SNCU">
    <property type="taxonomic scope" value="Eukaryota"/>
</dbReference>
<feature type="transmembrane region" description="Helical" evidence="1">
    <location>
        <begin position="152"/>
        <end position="174"/>
    </location>
</feature>
<dbReference type="HOGENOM" id="CLU_053041_3_0_1"/>
<feature type="transmembrane region" description="Helical" evidence="1">
    <location>
        <begin position="268"/>
        <end position="292"/>
    </location>
</feature>
<keyword evidence="2" id="KW-0675">Receptor</keyword>
<dbReference type="PANTHER" id="PTHR23021">
    <property type="entry name" value="SERPENTINE RECEPTOR, CLASS T"/>
    <property type="match status" value="1"/>
</dbReference>
<dbReference type="WormBase" id="F47D2.4">
    <property type="protein sequence ID" value="CE10692"/>
    <property type="gene ID" value="WBGene00018555"/>
    <property type="gene designation" value="srt-35"/>
</dbReference>
<reference evidence="2 3" key="1">
    <citation type="journal article" date="1998" name="Science">
        <title>Genome sequence of the nematode C. elegans: a platform for investigating biology.</title>
        <authorList>
            <consortium name="The C. elegans sequencing consortium"/>
            <person name="Sulson J.E."/>
            <person name="Waterston R."/>
        </authorList>
    </citation>
    <scope>NUCLEOTIDE SEQUENCE [LARGE SCALE GENOMIC DNA]</scope>
    <source>
        <strain evidence="2 3">Bristol N2</strain>
    </source>
</reference>
<dbReference type="SUPFAM" id="SSF81321">
    <property type="entry name" value="Family A G protein-coupled receptor-like"/>
    <property type="match status" value="1"/>
</dbReference>
<dbReference type="PaxDb" id="6239-F47D2.4"/>
<evidence type="ECO:0000313" key="2">
    <source>
        <dbReference type="EMBL" id="CCD71393.1"/>
    </source>
</evidence>
<dbReference type="AGR" id="WB:WBGene00018555"/>
<dbReference type="STRING" id="6239.F47D2.4.1"/>
<feature type="transmembrane region" description="Helical" evidence="1">
    <location>
        <begin position="36"/>
        <end position="55"/>
    </location>
</feature>
<keyword evidence="1" id="KW-1133">Transmembrane helix</keyword>
<dbReference type="FunCoup" id="Q22982">
    <property type="interactions" value="2"/>
</dbReference>
<evidence type="ECO:0000256" key="1">
    <source>
        <dbReference type="SAM" id="Phobius"/>
    </source>
</evidence>
<evidence type="ECO:0000313" key="3">
    <source>
        <dbReference type="Proteomes" id="UP000001940"/>
    </source>
</evidence>
<dbReference type="EMBL" id="BX284605">
    <property type="protein sequence ID" value="CCD71393.1"/>
    <property type="molecule type" value="Genomic_DNA"/>
</dbReference>
<feature type="transmembrane region" description="Helical" evidence="1">
    <location>
        <begin position="107"/>
        <end position="131"/>
    </location>
</feature>
<proteinExistence type="predicted"/>